<keyword evidence="1" id="KW-0040">ANK repeat</keyword>
<gene>
    <name evidence="3" type="ORF">PILCRDRAFT_79550</name>
</gene>
<reference evidence="4" key="2">
    <citation type="submission" date="2015-01" db="EMBL/GenBank/DDBJ databases">
        <title>Evolutionary Origins and Diversification of the Mycorrhizal Mutualists.</title>
        <authorList>
            <consortium name="DOE Joint Genome Institute"/>
            <consortium name="Mycorrhizal Genomics Consortium"/>
            <person name="Kohler A."/>
            <person name="Kuo A."/>
            <person name="Nagy L.G."/>
            <person name="Floudas D."/>
            <person name="Copeland A."/>
            <person name="Barry K.W."/>
            <person name="Cichocki N."/>
            <person name="Veneault-Fourrey C."/>
            <person name="LaButti K."/>
            <person name="Lindquist E.A."/>
            <person name="Lipzen A."/>
            <person name="Lundell T."/>
            <person name="Morin E."/>
            <person name="Murat C."/>
            <person name="Riley R."/>
            <person name="Ohm R."/>
            <person name="Sun H."/>
            <person name="Tunlid A."/>
            <person name="Henrissat B."/>
            <person name="Grigoriev I.V."/>
            <person name="Hibbett D.S."/>
            <person name="Martin F."/>
        </authorList>
    </citation>
    <scope>NUCLEOTIDE SEQUENCE [LARGE SCALE GENOMIC DNA]</scope>
    <source>
        <strain evidence="4">F 1598</strain>
    </source>
</reference>
<feature type="non-terminal residue" evidence="3">
    <location>
        <position position="1"/>
    </location>
</feature>
<evidence type="ECO:0000313" key="3">
    <source>
        <dbReference type="EMBL" id="KIM74961.1"/>
    </source>
</evidence>
<dbReference type="SUPFAM" id="SSF48403">
    <property type="entry name" value="Ankyrin repeat"/>
    <property type="match status" value="1"/>
</dbReference>
<feature type="region of interest" description="Disordered" evidence="2">
    <location>
        <begin position="58"/>
        <end position="94"/>
    </location>
</feature>
<dbReference type="OrthoDB" id="194358at2759"/>
<dbReference type="PROSITE" id="PS50088">
    <property type="entry name" value="ANK_REPEAT"/>
    <property type="match status" value="1"/>
</dbReference>
<organism evidence="3 4">
    <name type="scientific">Piloderma croceum (strain F 1598)</name>
    <dbReference type="NCBI Taxonomy" id="765440"/>
    <lineage>
        <taxon>Eukaryota</taxon>
        <taxon>Fungi</taxon>
        <taxon>Dikarya</taxon>
        <taxon>Basidiomycota</taxon>
        <taxon>Agaricomycotina</taxon>
        <taxon>Agaricomycetes</taxon>
        <taxon>Agaricomycetidae</taxon>
        <taxon>Atheliales</taxon>
        <taxon>Atheliaceae</taxon>
        <taxon>Piloderma</taxon>
    </lineage>
</organism>
<name>A0A0C3F4Z1_PILCF</name>
<evidence type="ECO:0000313" key="4">
    <source>
        <dbReference type="Proteomes" id="UP000054166"/>
    </source>
</evidence>
<evidence type="ECO:0000256" key="1">
    <source>
        <dbReference type="PROSITE-ProRule" id="PRU00023"/>
    </source>
</evidence>
<feature type="repeat" description="ANK" evidence="1">
    <location>
        <begin position="15"/>
        <end position="47"/>
    </location>
</feature>
<evidence type="ECO:0000256" key="2">
    <source>
        <dbReference type="SAM" id="MobiDB-lite"/>
    </source>
</evidence>
<dbReference type="EMBL" id="KN833053">
    <property type="protein sequence ID" value="KIM74961.1"/>
    <property type="molecule type" value="Genomic_DNA"/>
</dbReference>
<dbReference type="Proteomes" id="UP000054166">
    <property type="component" value="Unassembled WGS sequence"/>
</dbReference>
<protein>
    <submittedName>
        <fullName evidence="3">Uncharacterized protein</fullName>
    </submittedName>
</protein>
<dbReference type="AlphaFoldDB" id="A0A0C3F4Z1"/>
<dbReference type="InterPro" id="IPR002110">
    <property type="entry name" value="Ankyrin_rpt"/>
</dbReference>
<dbReference type="InParanoid" id="A0A0C3F4Z1"/>
<dbReference type="STRING" id="765440.A0A0C3F4Z1"/>
<proteinExistence type="predicted"/>
<sequence>QYTLSYGQPINSVLDGVLLLHAAPSSGSHLVVKLLIEESADVNASRLPRNYSDRRCDTSAPVVGSSGHTPLCSLERPKEHSSHTTFTWSPHGPC</sequence>
<keyword evidence="4" id="KW-1185">Reference proteome</keyword>
<accession>A0A0C3F4Z1</accession>
<dbReference type="InterPro" id="IPR036770">
    <property type="entry name" value="Ankyrin_rpt-contain_sf"/>
</dbReference>
<dbReference type="PROSITE" id="PS50297">
    <property type="entry name" value="ANK_REP_REGION"/>
    <property type="match status" value="1"/>
</dbReference>
<reference evidence="3 4" key="1">
    <citation type="submission" date="2014-04" db="EMBL/GenBank/DDBJ databases">
        <authorList>
            <consortium name="DOE Joint Genome Institute"/>
            <person name="Kuo A."/>
            <person name="Tarkka M."/>
            <person name="Buscot F."/>
            <person name="Kohler A."/>
            <person name="Nagy L.G."/>
            <person name="Floudas D."/>
            <person name="Copeland A."/>
            <person name="Barry K.W."/>
            <person name="Cichocki N."/>
            <person name="Veneault-Fourrey C."/>
            <person name="LaButti K."/>
            <person name="Lindquist E.A."/>
            <person name="Lipzen A."/>
            <person name="Lundell T."/>
            <person name="Morin E."/>
            <person name="Murat C."/>
            <person name="Sun H."/>
            <person name="Tunlid A."/>
            <person name="Henrissat B."/>
            <person name="Grigoriev I.V."/>
            <person name="Hibbett D.S."/>
            <person name="Martin F."/>
            <person name="Nordberg H.P."/>
            <person name="Cantor M.N."/>
            <person name="Hua S.X."/>
        </authorList>
    </citation>
    <scope>NUCLEOTIDE SEQUENCE [LARGE SCALE GENOMIC DNA]</scope>
    <source>
        <strain evidence="3 4">F 1598</strain>
    </source>
</reference>
<dbReference type="HOGENOM" id="CLU_185710_0_0_1"/>